<dbReference type="EMBL" id="CAADRN010000137">
    <property type="protein sequence ID" value="VFU13613.1"/>
    <property type="molecule type" value="Genomic_DNA"/>
</dbReference>
<dbReference type="InterPro" id="IPR029052">
    <property type="entry name" value="Metallo-depent_PP-like"/>
</dbReference>
<protein>
    <submittedName>
        <fullName evidence="1">Calcineurin-like phosphoesterase superfamily domain protein</fullName>
    </submittedName>
</protein>
<dbReference type="SUPFAM" id="SSF56300">
    <property type="entry name" value="Metallo-dependent phosphatases"/>
    <property type="match status" value="1"/>
</dbReference>
<name>A0A485LYE4_9ZZZZ</name>
<evidence type="ECO:0000313" key="1">
    <source>
        <dbReference type="EMBL" id="VFU13613.1"/>
    </source>
</evidence>
<gene>
    <name evidence="1" type="ORF">SCFA_2210007</name>
</gene>
<dbReference type="PANTHER" id="PTHR37523:SF1">
    <property type="entry name" value="CALCINEURIN-LIKE PHOSPHOESTERASE DOMAIN-CONTAINING PROTEIN"/>
    <property type="match status" value="1"/>
</dbReference>
<sequence>MIVFFATDVHGSDVCWKKFINAGKYYRSEVLILGGDMTGKAIIPFIKLKDGFHFDFMENKQILQSEEEVSQAEKMIADKGYYPVRFTPEEIDYYREHPEEREALFTQKALKRLEDWLAFAESKLKDTGIKVFVCPGNDDMFEIDGLLNQSPYIISAEGQAFDLDENCQLISTGWCNPTPWNTFREESDSKLLERLEKMLPLVRDFRRLICNFHGPPYKSGLDDAPELDENLRPKFAGQSLVPVGSKAVRDFIYRHQPMLGLFGHIHEARGTQRLKKTIGINPGSSYEQGLLQGALIEINKKGVRNYLLTSG</sequence>
<dbReference type="AlphaFoldDB" id="A0A485LYE4"/>
<accession>A0A485LYE4</accession>
<organism evidence="1">
    <name type="scientific">anaerobic digester metagenome</name>
    <dbReference type="NCBI Taxonomy" id="1263854"/>
    <lineage>
        <taxon>unclassified sequences</taxon>
        <taxon>metagenomes</taxon>
        <taxon>ecological metagenomes</taxon>
    </lineage>
</organism>
<dbReference type="Gene3D" id="3.60.21.10">
    <property type="match status" value="1"/>
</dbReference>
<dbReference type="PANTHER" id="PTHR37523">
    <property type="entry name" value="METALLOPHOSPHOESTERASE"/>
    <property type="match status" value="1"/>
</dbReference>
<reference evidence="1" key="1">
    <citation type="submission" date="2019-03" db="EMBL/GenBank/DDBJ databases">
        <authorList>
            <person name="Hao L."/>
        </authorList>
    </citation>
    <scope>NUCLEOTIDE SEQUENCE</scope>
</reference>
<proteinExistence type="predicted"/>